<protein>
    <submittedName>
        <fullName evidence="5">Putative WD repeat-containing protein alr2800 [Nostoc sp, PCC 7120]</fullName>
    </submittedName>
</protein>
<dbReference type="InterPro" id="IPR015943">
    <property type="entry name" value="WD40/YVTN_repeat-like_dom_sf"/>
</dbReference>
<evidence type="ECO:0000313" key="5">
    <source>
        <dbReference type="EMBL" id="CUA73565.1"/>
    </source>
</evidence>
<dbReference type="PANTHER" id="PTHR19879:SF9">
    <property type="entry name" value="TRANSCRIPTION INITIATION FACTOR TFIID SUBUNIT 5"/>
    <property type="match status" value="1"/>
</dbReference>
<keyword evidence="6" id="KW-1185">Reference proteome</keyword>
<dbReference type="SMART" id="SM00220">
    <property type="entry name" value="S_TKc"/>
    <property type="match status" value="1"/>
</dbReference>
<dbReference type="SUPFAM" id="SSF50978">
    <property type="entry name" value="WD40 repeat-like"/>
    <property type="match status" value="1"/>
</dbReference>
<dbReference type="EMBL" id="CYGV01001396">
    <property type="protein sequence ID" value="CUA73565.1"/>
    <property type="molecule type" value="Genomic_DNA"/>
</dbReference>
<evidence type="ECO:0000256" key="1">
    <source>
        <dbReference type="ARBA" id="ARBA00022574"/>
    </source>
</evidence>
<keyword evidence="2" id="KW-0677">Repeat</keyword>
<dbReference type="CDD" id="cd00200">
    <property type="entry name" value="WD40"/>
    <property type="match status" value="1"/>
</dbReference>
<gene>
    <name evidence="5" type="ORF">RSOLAG22IIIB_10886</name>
</gene>
<dbReference type="InterPro" id="IPR020472">
    <property type="entry name" value="WD40_PAC1"/>
</dbReference>
<dbReference type="InterPro" id="IPR001245">
    <property type="entry name" value="Ser-Thr/Tyr_kinase_cat_dom"/>
</dbReference>
<reference evidence="5 6" key="1">
    <citation type="submission" date="2015-07" db="EMBL/GenBank/DDBJ databases">
        <authorList>
            <person name="Noorani M."/>
        </authorList>
    </citation>
    <scope>NUCLEOTIDE SEQUENCE [LARGE SCALE GENOMIC DNA]</scope>
    <source>
        <strain evidence="5">BBA 69670</strain>
    </source>
</reference>
<dbReference type="PANTHER" id="PTHR19879">
    <property type="entry name" value="TRANSCRIPTION INITIATION FACTOR TFIID"/>
    <property type="match status" value="1"/>
</dbReference>
<evidence type="ECO:0000256" key="3">
    <source>
        <dbReference type="PROSITE-ProRule" id="PRU00221"/>
    </source>
</evidence>
<keyword evidence="1 3" id="KW-0853">WD repeat</keyword>
<dbReference type="PRINTS" id="PR00320">
    <property type="entry name" value="GPROTEINBRPT"/>
</dbReference>
<evidence type="ECO:0000259" key="4">
    <source>
        <dbReference type="PROSITE" id="PS50011"/>
    </source>
</evidence>
<dbReference type="InterPro" id="IPR036322">
    <property type="entry name" value="WD40_repeat_dom_sf"/>
</dbReference>
<feature type="repeat" description="WD" evidence="3">
    <location>
        <begin position="181"/>
        <end position="222"/>
    </location>
</feature>
<feature type="domain" description="Protein kinase" evidence="4">
    <location>
        <begin position="344"/>
        <end position="613"/>
    </location>
</feature>
<dbReference type="PROSITE" id="PS50294">
    <property type="entry name" value="WD_REPEATS_REGION"/>
    <property type="match status" value="5"/>
</dbReference>
<dbReference type="Pfam" id="PF00400">
    <property type="entry name" value="WD40"/>
    <property type="match status" value="7"/>
</dbReference>
<sequence>MIVHEGHTKAVHSVAFSPDGNSVVSGSADGTIRTWKSHSPDAIGEPMRGGNHLTFSVSYSPLGNIIASASIDETIRLWGVNTHEQLGQPIQSNSLIYSVAFSPDAKLIASGCGWSDEPDRFTVQLWDVDKRTAASEPFRGHTEFVQSVRFSPDGSRLVSGSLDKTVRVWDVERGTSIVGPLEGHTNFVPSIALSPDGSQIVSGSYDRTLRLWDTRSGEMIGNPFEGHTSCVDSVDYSPRGTYVVSGGTDKIVRLWDIRTGREVDSFEEHIADVYSVAFSPCGQYVASGSSDCKVIIRNISCDYPQSSVDIGQHIISSQLSIHQIFDCLTGSGCIDLSSQMDTEQGTAMIVSGGGFGDIWKGQLHHGGHVAIKAWRTNTLDQCGYKAVKRAARELFLWSRMDHPNIHRLQGIIMFREQYLGMVSEWMDNGNLHEYLRKQPGADRYQLCIHVASGLEYMHSRNTVHGDLKAINVLVSSDGIARLSDFDFSIMSEVSSVVFSESSNSRTGSLRWAAPELLLAEVPKRTTQSDIYALGMTMLEILTGEVPYSECRQDYTIIQKVAKGTLPDRPLDRLKDDIKGNMMWRLLQDCWRRDASERPPPGRIIDTLVNHIIPGLAQQHNIYHAGGLLKSWFDSVYARNMINMF</sequence>
<dbReference type="InterPro" id="IPR001680">
    <property type="entry name" value="WD40_rpt"/>
</dbReference>
<dbReference type="GO" id="GO:0004672">
    <property type="term" value="F:protein kinase activity"/>
    <property type="evidence" value="ECO:0007669"/>
    <property type="project" value="InterPro"/>
</dbReference>
<organism evidence="5 6">
    <name type="scientific">Rhizoctonia solani</name>
    <dbReference type="NCBI Taxonomy" id="456999"/>
    <lineage>
        <taxon>Eukaryota</taxon>
        <taxon>Fungi</taxon>
        <taxon>Dikarya</taxon>
        <taxon>Basidiomycota</taxon>
        <taxon>Agaricomycotina</taxon>
        <taxon>Agaricomycetes</taxon>
        <taxon>Cantharellales</taxon>
        <taxon>Ceratobasidiaceae</taxon>
        <taxon>Rhizoctonia</taxon>
    </lineage>
</organism>
<feature type="repeat" description="WD" evidence="3">
    <location>
        <begin position="266"/>
        <end position="300"/>
    </location>
</feature>
<dbReference type="InterPro" id="IPR019775">
    <property type="entry name" value="WD40_repeat_CS"/>
</dbReference>
<dbReference type="PRINTS" id="PR00109">
    <property type="entry name" value="TYRKINASE"/>
</dbReference>
<feature type="repeat" description="WD" evidence="3">
    <location>
        <begin position="4"/>
        <end position="45"/>
    </location>
</feature>
<dbReference type="PROSITE" id="PS50082">
    <property type="entry name" value="WD_REPEATS_2"/>
    <property type="match status" value="6"/>
</dbReference>
<dbReference type="AlphaFoldDB" id="A0A0K6G5L2"/>
<dbReference type="InterPro" id="IPR011009">
    <property type="entry name" value="Kinase-like_dom_sf"/>
</dbReference>
<feature type="repeat" description="WD" evidence="3">
    <location>
        <begin position="224"/>
        <end position="265"/>
    </location>
</feature>
<evidence type="ECO:0000313" key="6">
    <source>
        <dbReference type="Proteomes" id="UP000044841"/>
    </source>
</evidence>
<accession>A0A0K6G5L2</accession>
<dbReference type="InterPro" id="IPR000719">
    <property type="entry name" value="Prot_kinase_dom"/>
</dbReference>
<feature type="repeat" description="WD" evidence="3">
    <location>
        <begin position="138"/>
        <end position="179"/>
    </location>
</feature>
<proteinExistence type="predicted"/>
<dbReference type="SUPFAM" id="SSF56112">
    <property type="entry name" value="Protein kinase-like (PK-like)"/>
    <property type="match status" value="1"/>
</dbReference>
<dbReference type="Gene3D" id="2.130.10.10">
    <property type="entry name" value="YVTN repeat-like/Quinoprotein amine dehydrogenase"/>
    <property type="match status" value="4"/>
</dbReference>
<dbReference type="SMART" id="SM00320">
    <property type="entry name" value="WD40"/>
    <property type="match status" value="7"/>
</dbReference>
<dbReference type="Gene3D" id="1.10.510.10">
    <property type="entry name" value="Transferase(Phosphotransferase) domain 1"/>
    <property type="match status" value="1"/>
</dbReference>
<dbReference type="PROSITE" id="PS00678">
    <property type="entry name" value="WD_REPEATS_1"/>
    <property type="match status" value="3"/>
</dbReference>
<dbReference type="Proteomes" id="UP000044841">
    <property type="component" value="Unassembled WGS sequence"/>
</dbReference>
<dbReference type="Pfam" id="PF07714">
    <property type="entry name" value="PK_Tyr_Ser-Thr"/>
    <property type="match status" value="1"/>
</dbReference>
<name>A0A0K6G5L2_9AGAM</name>
<dbReference type="PROSITE" id="PS50011">
    <property type="entry name" value="PROTEIN_KINASE_DOM"/>
    <property type="match status" value="1"/>
</dbReference>
<feature type="repeat" description="WD" evidence="3">
    <location>
        <begin position="47"/>
        <end position="88"/>
    </location>
</feature>
<evidence type="ECO:0000256" key="2">
    <source>
        <dbReference type="ARBA" id="ARBA00022737"/>
    </source>
</evidence>
<dbReference type="GO" id="GO:0005524">
    <property type="term" value="F:ATP binding"/>
    <property type="evidence" value="ECO:0007669"/>
    <property type="project" value="InterPro"/>
</dbReference>